<dbReference type="AlphaFoldDB" id="A0A4D7AQZ4"/>
<dbReference type="InterPro" id="IPR015231">
    <property type="entry name" value="DUF1934"/>
</dbReference>
<accession>A0A4D7AQZ4</accession>
<proteinExistence type="predicted"/>
<dbReference type="Proteomes" id="UP000298642">
    <property type="component" value="Chromosome"/>
</dbReference>
<protein>
    <submittedName>
        <fullName evidence="1">DUF1934 domain-containing protein</fullName>
    </submittedName>
</protein>
<dbReference type="Pfam" id="PF09148">
    <property type="entry name" value="DUF1934"/>
    <property type="match status" value="1"/>
</dbReference>
<dbReference type="EMBL" id="CP034413">
    <property type="protein sequence ID" value="QCI60091.1"/>
    <property type="molecule type" value="Genomic_DNA"/>
</dbReference>
<gene>
    <name evidence="1" type="ORF">EIO64_13430</name>
</gene>
<dbReference type="Gene3D" id="2.40.128.20">
    <property type="match status" value="1"/>
</dbReference>
<dbReference type="KEGG" id="obj:EIO64_13430"/>
<dbReference type="GeneID" id="89521609"/>
<evidence type="ECO:0000313" key="2">
    <source>
        <dbReference type="Proteomes" id="UP000298642"/>
    </source>
</evidence>
<reference evidence="2" key="1">
    <citation type="submission" date="2018-12" db="EMBL/GenBank/DDBJ databases">
        <title>Dusodibacter welbiota gen. nov., sp. nov., isolated from human faeces and emended description of the Oscillibacter genus.</title>
        <authorList>
            <person name="Le Roy T."/>
            <person name="Van der Smissen P."/>
            <person name="Delzenne N."/>
            <person name="Muccioli G."/>
            <person name="Collet J.F."/>
            <person name="Cani P.D."/>
        </authorList>
    </citation>
    <scope>NUCLEOTIDE SEQUENCE [LARGE SCALE GENOMIC DNA]</scope>
    <source>
        <strain evidence="2">J115</strain>
    </source>
</reference>
<keyword evidence="2" id="KW-1185">Reference proteome</keyword>
<organism evidence="1 2">
    <name type="scientific">Dysosmobacter welbionis</name>
    <dbReference type="NCBI Taxonomy" id="2093857"/>
    <lineage>
        <taxon>Bacteria</taxon>
        <taxon>Bacillati</taxon>
        <taxon>Bacillota</taxon>
        <taxon>Clostridia</taxon>
        <taxon>Eubacteriales</taxon>
        <taxon>Oscillospiraceae</taxon>
        <taxon>Dysosmobacter</taxon>
    </lineage>
</organism>
<evidence type="ECO:0000313" key="1">
    <source>
        <dbReference type="EMBL" id="QCI60091.1"/>
    </source>
</evidence>
<sequence>MSDIETRQKKLPVLLFIRGEQYFDDVDPDATELTTEGTLELTEEGLLLTYQETALTGMEGTTTTFEVSGPQVILRRVGSVNSQMVFEEGRQHTSLYETPYGELSVDIQTSALRHNLSERGGLLEIKYSIAVEHTVTGRNSFKIRVKRK</sequence>
<dbReference type="InterPro" id="IPR012674">
    <property type="entry name" value="Calycin"/>
</dbReference>
<dbReference type="RefSeq" id="WP_119310600.1">
    <property type="nucleotide sequence ID" value="NZ_CP034413.3"/>
</dbReference>
<dbReference type="SUPFAM" id="SSF50814">
    <property type="entry name" value="Lipocalins"/>
    <property type="match status" value="1"/>
</dbReference>
<name>A0A4D7AQZ4_9FIRM</name>